<evidence type="ECO:0000313" key="8">
    <source>
        <dbReference type="EMBL" id="WOO76960.1"/>
    </source>
</evidence>
<comment type="subcellular location">
    <subcellularLocation>
        <location evidence="1 7">Endoplasmic reticulum membrane</location>
        <topology evidence="1 7">Multi-pass membrane protein</topology>
    </subcellularLocation>
</comment>
<keyword evidence="5 7" id="KW-1133">Transmembrane helix</keyword>
<organism evidence="8 9">
    <name type="scientific">Vanrija pseudolonga</name>
    <dbReference type="NCBI Taxonomy" id="143232"/>
    <lineage>
        <taxon>Eukaryota</taxon>
        <taxon>Fungi</taxon>
        <taxon>Dikarya</taxon>
        <taxon>Basidiomycota</taxon>
        <taxon>Agaricomycotina</taxon>
        <taxon>Tremellomycetes</taxon>
        <taxon>Trichosporonales</taxon>
        <taxon>Trichosporonaceae</taxon>
        <taxon>Vanrija</taxon>
    </lineage>
</organism>
<dbReference type="EMBL" id="CP086714">
    <property type="protein sequence ID" value="WOO76960.1"/>
    <property type="molecule type" value="Genomic_DNA"/>
</dbReference>
<dbReference type="RefSeq" id="XP_062622992.1">
    <property type="nucleotide sequence ID" value="XM_062767008.1"/>
</dbReference>
<evidence type="ECO:0000256" key="6">
    <source>
        <dbReference type="ARBA" id="ARBA00023136"/>
    </source>
</evidence>
<proteinExistence type="inferred from homology"/>
<dbReference type="GeneID" id="87803826"/>
<dbReference type="Proteomes" id="UP000827549">
    <property type="component" value="Chromosome 1"/>
</dbReference>
<keyword evidence="4 7" id="KW-0256">Endoplasmic reticulum</keyword>
<evidence type="ECO:0000256" key="7">
    <source>
        <dbReference type="RuleBase" id="RU363059"/>
    </source>
</evidence>
<keyword evidence="6 7" id="KW-0472">Membrane</keyword>
<feature type="transmembrane region" description="Helical" evidence="7">
    <location>
        <begin position="44"/>
        <end position="69"/>
    </location>
</feature>
<comment type="caution">
    <text evidence="7">Lacks conserved residue(s) required for the propagation of feature annotation.</text>
</comment>
<evidence type="ECO:0000256" key="4">
    <source>
        <dbReference type="ARBA" id="ARBA00022824"/>
    </source>
</evidence>
<evidence type="ECO:0000256" key="3">
    <source>
        <dbReference type="ARBA" id="ARBA00022692"/>
    </source>
</evidence>
<keyword evidence="3 7" id="KW-0812">Transmembrane</keyword>
<protein>
    <recommendedName>
        <fullName evidence="7">Derlin</fullName>
    </recommendedName>
</protein>
<dbReference type="GO" id="GO:0005789">
    <property type="term" value="C:endoplasmic reticulum membrane"/>
    <property type="evidence" value="ECO:0007669"/>
    <property type="project" value="UniProtKB-SubCell"/>
</dbReference>
<sequence>MHIIWRPFTAFFFGGKGFPFLMNTMNLYQTSLALEKKTLFDRPAYVWTLLMLGTFILVLDAATVNMGILSHPLRNALIYIWCKEFPGTKMSIFGLVSVPTRLYPLVLAGLDFVLLGMSGFYAGLIGIIAGHLWWFISTYLPLHAPARLRRPNALGTPRWFRRLFVGSGSSTAGRTTSFSGGITATDYRDNQAGSAAAAVRHRWGSGQRLGGE</sequence>
<dbReference type="GO" id="GO:0006950">
    <property type="term" value="P:response to stress"/>
    <property type="evidence" value="ECO:0007669"/>
    <property type="project" value="UniProtKB-ARBA"/>
</dbReference>
<comment type="similarity">
    <text evidence="2 7">Belongs to the derlin family.</text>
</comment>
<keyword evidence="9" id="KW-1185">Reference proteome</keyword>
<gene>
    <name evidence="8" type="primary">Derl2</name>
    <name evidence="8" type="ORF">LOC62_01G000568</name>
</gene>
<reference evidence="8" key="1">
    <citation type="submission" date="2023-10" db="EMBL/GenBank/DDBJ databases">
        <authorList>
            <person name="Noh H."/>
        </authorList>
    </citation>
    <scope>NUCLEOTIDE SEQUENCE</scope>
    <source>
        <strain evidence="8">DUCC4014</strain>
    </source>
</reference>
<name>A0AAF0XZP9_9TREE</name>
<dbReference type="SUPFAM" id="SSF144091">
    <property type="entry name" value="Rhomboid-like"/>
    <property type="match status" value="1"/>
</dbReference>
<evidence type="ECO:0000256" key="5">
    <source>
        <dbReference type="ARBA" id="ARBA00022989"/>
    </source>
</evidence>
<feature type="transmembrane region" description="Helical" evidence="7">
    <location>
        <begin position="120"/>
        <end position="142"/>
    </location>
</feature>
<dbReference type="AlphaFoldDB" id="A0AAF0XZP9"/>
<evidence type="ECO:0000256" key="1">
    <source>
        <dbReference type="ARBA" id="ARBA00004477"/>
    </source>
</evidence>
<evidence type="ECO:0000256" key="2">
    <source>
        <dbReference type="ARBA" id="ARBA00008917"/>
    </source>
</evidence>
<accession>A0AAF0XZP9</accession>
<comment type="function">
    <text evidence="7">May be involved in the degradation of misfolded endoplasmic reticulum (ER) luminal proteins.</text>
</comment>
<evidence type="ECO:0000313" key="9">
    <source>
        <dbReference type="Proteomes" id="UP000827549"/>
    </source>
</evidence>
<dbReference type="PANTHER" id="PTHR11009">
    <property type="entry name" value="DER1-LIKE PROTEIN, DERLIN"/>
    <property type="match status" value="1"/>
</dbReference>
<dbReference type="InterPro" id="IPR035952">
    <property type="entry name" value="Rhomboid-like_sf"/>
</dbReference>
<dbReference type="InterPro" id="IPR007599">
    <property type="entry name" value="DER1"/>
</dbReference>
<dbReference type="Pfam" id="PF04511">
    <property type="entry name" value="DER1"/>
    <property type="match status" value="1"/>
</dbReference>